<dbReference type="AlphaFoldDB" id="A0A8H7UVZ3"/>
<dbReference type="Pfam" id="PF02833">
    <property type="entry name" value="DHHA2"/>
    <property type="match status" value="1"/>
</dbReference>
<evidence type="ECO:0000256" key="2">
    <source>
        <dbReference type="ARBA" id="ARBA00022723"/>
    </source>
</evidence>
<evidence type="ECO:0000313" key="7">
    <source>
        <dbReference type="Proteomes" id="UP000603453"/>
    </source>
</evidence>
<dbReference type="InterPro" id="IPR004097">
    <property type="entry name" value="DHHA2"/>
</dbReference>
<dbReference type="Gene3D" id="3.90.1640.10">
    <property type="entry name" value="inorganic pyrophosphatase (n-terminal core)"/>
    <property type="match status" value="1"/>
</dbReference>
<dbReference type="EMBL" id="JAEPRD010000154">
    <property type="protein sequence ID" value="KAG2196057.1"/>
    <property type="molecule type" value="Genomic_DNA"/>
</dbReference>
<reference evidence="6" key="1">
    <citation type="submission" date="2020-12" db="EMBL/GenBank/DDBJ databases">
        <title>Metabolic potential, ecology and presence of endohyphal bacteria is reflected in genomic diversity of Mucoromycotina.</title>
        <authorList>
            <person name="Muszewska A."/>
            <person name="Okrasinska A."/>
            <person name="Steczkiewicz K."/>
            <person name="Drgas O."/>
            <person name="Orlowska M."/>
            <person name="Perlinska-Lenart U."/>
            <person name="Aleksandrzak-Piekarczyk T."/>
            <person name="Szatraj K."/>
            <person name="Zielenkiewicz U."/>
            <person name="Pilsyk S."/>
            <person name="Malc E."/>
            <person name="Mieczkowski P."/>
            <person name="Kruszewska J.S."/>
            <person name="Biernat P."/>
            <person name="Pawlowska J."/>
        </authorList>
    </citation>
    <scope>NUCLEOTIDE SEQUENCE</scope>
    <source>
        <strain evidence="6">WA0000017839</strain>
    </source>
</reference>
<dbReference type="SUPFAM" id="SSF64182">
    <property type="entry name" value="DHH phosphoesterases"/>
    <property type="match status" value="1"/>
</dbReference>
<dbReference type="GO" id="GO:0004309">
    <property type="term" value="F:exopolyphosphatase activity"/>
    <property type="evidence" value="ECO:0007669"/>
    <property type="project" value="TreeGrafter"/>
</dbReference>
<dbReference type="Gene3D" id="3.10.310.20">
    <property type="entry name" value="DHHA2 domain"/>
    <property type="match status" value="1"/>
</dbReference>
<dbReference type="OrthoDB" id="374045at2759"/>
<accession>A0A8H7UVZ3</accession>
<dbReference type="PANTHER" id="PTHR12112">
    <property type="entry name" value="BNIP - RELATED"/>
    <property type="match status" value="1"/>
</dbReference>
<proteinExistence type="predicted"/>
<sequence length="678" mass="77493">MLSIDEYLGHVHDELLNKDIKKVFVSGNDSADLDSIISSLLFAYLSHTTQESNTLYIPIVKVPKGDLELRPELKFVLTQVGLDYRKLVTLDMVSEIISEPTDIVLIDHNQLTAPFATESWSEHVVGVLDHHVDEGLYTEAPFRVIQMVGSCVTLVLQHFQVKPTSPWLTQEMAHLAVAPLLVDTVNLKWDLGRTTESDVQVFGILQHKLELVPEAFFKSIEKVKSQVDSMNNYDILRRDYKEFPNVNGYKIGTSAVTWHFRAWVEREGGAEAISQAALEYAKERELDMEVIFTAFDHDREGKGGDYRRELAVFVVNPELMGVKESLETNKDLQLKPMPFDNRFYEQGNIKMSRKQLETADCQIAFSRTCKAFRAVAMDKRSNAAWVVTRYGSRFAIYYALLSFPSQCNSQFVQYLIHSGAFIPRYLIQVLIQVYGKPLDSLIKQSETRQRRSSFDTVDLHLIFPKSIQQLPFDGYASLINYGFKSYGKIDIFGNDLVEFLEHESSCQALIHEQRFFPAPLTGKNSNYKHVLRLAQSSRKSYDLIAPVFDFDPLARSSLWEAILLLLFDEAFRSGNELSKEKLAQFESINHVVIPHNGRHVKLIGPLTDQQIFCQVFATFFTRYPVGYCQQQTMKKLLNLLERFVSPNFSIQLALEHMVQASIGRSDTIESVNHFLKGH</sequence>
<dbReference type="Proteomes" id="UP000603453">
    <property type="component" value="Unassembled WGS sequence"/>
</dbReference>
<comment type="caution">
    <text evidence="6">The sequence shown here is derived from an EMBL/GenBank/DDBJ whole genome shotgun (WGS) entry which is preliminary data.</text>
</comment>
<dbReference type="InterPro" id="IPR038763">
    <property type="entry name" value="DHH_sf"/>
</dbReference>
<gene>
    <name evidence="6" type="ORF">INT47_008151</name>
</gene>
<evidence type="ECO:0000259" key="5">
    <source>
        <dbReference type="SMART" id="SM01131"/>
    </source>
</evidence>
<keyword evidence="3" id="KW-0378">Hydrolase</keyword>
<dbReference type="PANTHER" id="PTHR12112:SF39">
    <property type="entry name" value="EG:152A3.5 PROTEIN (FBGN0003116_PN PROTEIN)"/>
    <property type="match status" value="1"/>
</dbReference>
<name>A0A8H7UVZ3_9FUNG</name>
<feature type="domain" description="DHHA2" evidence="5">
    <location>
        <begin position="217"/>
        <end position="359"/>
    </location>
</feature>
<keyword evidence="4" id="KW-0464">Manganese</keyword>
<comment type="cofactor">
    <cofactor evidence="1">
        <name>Mn(2+)</name>
        <dbReference type="ChEBI" id="CHEBI:29035"/>
    </cofactor>
</comment>
<evidence type="ECO:0000256" key="3">
    <source>
        <dbReference type="ARBA" id="ARBA00022801"/>
    </source>
</evidence>
<evidence type="ECO:0000256" key="4">
    <source>
        <dbReference type="ARBA" id="ARBA00023211"/>
    </source>
</evidence>
<dbReference type="SMART" id="SM01131">
    <property type="entry name" value="DHHA2"/>
    <property type="match status" value="1"/>
</dbReference>
<dbReference type="GO" id="GO:0046872">
    <property type="term" value="F:metal ion binding"/>
    <property type="evidence" value="ECO:0007669"/>
    <property type="project" value="UniProtKB-KW"/>
</dbReference>
<keyword evidence="2" id="KW-0479">Metal-binding</keyword>
<organism evidence="6 7">
    <name type="scientific">Mucor saturninus</name>
    <dbReference type="NCBI Taxonomy" id="64648"/>
    <lineage>
        <taxon>Eukaryota</taxon>
        <taxon>Fungi</taxon>
        <taxon>Fungi incertae sedis</taxon>
        <taxon>Mucoromycota</taxon>
        <taxon>Mucoromycotina</taxon>
        <taxon>Mucoromycetes</taxon>
        <taxon>Mucorales</taxon>
        <taxon>Mucorineae</taxon>
        <taxon>Mucoraceae</taxon>
        <taxon>Mucor</taxon>
    </lineage>
</organism>
<evidence type="ECO:0000256" key="1">
    <source>
        <dbReference type="ARBA" id="ARBA00001936"/>
    </source>
</evidence>
<dbReference type="GO" id="GO:0005737">
    <property type="term" value="C:cytoplasm"/>
    <property type="evidence" value="ECO:0007669"/>
    <property type="project" value="InterPro"/>
</dbReference>
<keyword evidence="7" id="KW-1185">Reference proteome</keyword>
<dbReference type="InterPro" id="IPR001667">
    <property type="entry name" value="DDH_dom"/>
</dbReference>
<dbReference type="InterPro" id="IPR038222">
    <property type="entry name" value="DHHA2_dom_sf"/>
</dbReference>
<protein>
    <recommendedName>
        <fullName evidence="5">DHHA2 domain-containing protein</fullName>
    </recommendedName>
</protein>
<dbReference type="Pfam" id="PF01368">
    <property type="entry name" value="DHH"/>
    <property type="match status" value="1"/>
</dbReference>
<evidence type="ECO:0000313" key="6">
    <source>
        <dbReference type="EMBL" id="KAG2196057.1"/>
    </source>
</evidence>